<keyword evidence="4" id="KW-1185">Reference proteome</keyword>
<feature type="compositionally biased region" description="Basic and acidic residues" evidence="1">
    <location>
        <begin position="29"/>
        <end position="50"/>
    </location>
</feature>
<feature type="chain" id="PRO_5018140414" evidence="2">
    <location>
        <begin position="21"/>
        <end position="111"/>
    </location>
</feature>
<evidence type="ECO:0000256" key="2">
    <source>
        <dbReference type="SAM" id="SignalP"/>
    </source>
</evidence>
<feature type="signal peptide" evidence="2">
    <location>
        <begin position="1"/>
        <end position="20"/>
    </location>
</feature>
<evidence type="ECO:0000313" key="3">
    <source>
        <dbReference type="EMBL" id="RMH93570.1"/>
    </source>
</evidence>
<organism evidence="3 4">
    <name type="scientific">Solilutibacter pythonis</name>
    <dbReference type="NCBI Taxonomy" id="2483112"/>
    <lineage>
        <taxon>Bacteria</taxon>
        <taxon>Pseudomonadati</taxon>
        <taxon>Pseudomonadota</taxon>
        <taxon>Gammaproteobacteria</taxon>
        <taxon>Lysobacterales</taxon>
        <taxon>Lysobacteraceae</taxon>
        <taxon>Solilutibacter</taxon>
    </lineage>
</organism>
<dbReference type="AlphaFoldDB" id="A0A3M2I0X2"/>
<feature type="region of interest" description="Disordered" evidence="1">
    <location>
        <begin position="21"/>
        <end position="83"/>
    </location>
</feature>
<sequence>MKARYWMISGLLVLAPGAWAQSAPADTADTARDGSRAAESRAGGWDDPRCLRHTGSRITAARQQRPRTADTRRDSAPCAPVAGRVHTREEIDRTGAIDLADALRRLDPAIR</sequence>
<keyword evidence="2" id="KW-0732">Signal</keyword>
<gene>
    <name evidence="3" type="ORF">EBB59_04835</name>
</gene>
<accession>A0A3M2I0X2</accession>
<protein>
    <submittedName>
        <fullName evidence="3">Uncharacterized protein</fullName>
    </submittedName>
</protein>
<proteinExistence type="predicted"/>
<reference evidence="3 4" key="1">
    <citation type="submission" date="2018-10" db="EMBL/GenBank/DDBJ databases">
        <title>Proposal of Lysobacter pythonis sp. nov. isolated from royal pythons (Python regius).</title>
        <authorList>
            <person name="Hans-Juergen B."/>
            <person name="Huptas C."/>
            <person name="Sandra B."/>
            <person name="Igor L."/>
            <person name="Joachim S."/>
            <person name="Siegfried S."/>
            <person name="Mareike W."/>
            <person name="Peter K."/>
        </authorList>
    </citation>
    <scope>NUCLEOTIDE SEQUENCE [LARGE SCALE GENOMIC DNA]</scope>
    <source>
        <strain evidence="3 4">4284/11</strain>
    </source>
</reference>
<dbReference type="EMBL" id="RFLY01000005">
    <property type="protein sequence ID" value="RMH93570.1"/>
    <property type="molecule type" value="Genomic_DNA"/>
</dbReference>
<dbReference type="Proteomes" id="UP000275012">
    <property type="component" value="Unassembled WGS sequence"/>
</dbReference>
<name>A0A3M2I0X2_9GAMM</name>
<comment type="caution">
    <text evidence="3">The sequence shown here is derived from an EMBL/GenBank/DDBJ whole genome shotgun (WGS) entry which is preliminary data.</text>
</comment>
<dbReference type="OrthoDB" id="5988510at2"/>
<evidence type="ECO:0000313" key="4">
    <source>
        <dbReference type="Proteomes" id="UP000275012"/>
    </source>
</evidence>
<dbReference type="RefSeq" id="WP_122101018.1">
    <property type="nucleotide sequence ID" value="NZ_RFLY01000005.1"/>
</dbReference>
<evidence type="ECO:0000256" key="1">
    <source>
        <dbReference type="SAM" id="MobiDB-lite"/>
    </source>
</evidence>